<gene>
    <name evidence="2" type="ordered locus">PSMK_16880</name>
</gene>
<dbReference type="PATRIC" id="fig|1142394.8.peg.1736"/>
<dbReference type="InterPro" id="IPR051396">
    <property type="entry name" value="Bact_Antivir_Def_Nuclease"/>
</dbReference>
<dbReference type="InterPro" id="IPR027417">
    <property type="entry name" value="P-loop_NTPase"/>
</dbReference>
<dbReference type="SUPFAM" id="SSF52540">
    <property type="entry name" value="P-loop containing nucleoside triphosphate hydrolases"/>
    <property type="match status" value="1"/>
</dbReference>
<dbReference type="GO" id="GO:0005524">
    <property type="term" value="F:ATP binding"/>
    <property type="evidence" value="ECO:0007669"/>
    <property type="project" value="InterPro"/>
</dbReference>
<dbReference type="Proteomes" id="UP000007881">
    <property type="component" value="Chromosome"/>
</dbReference>
<dbReference type="Gene3D" id="3.40.50.300">
    <property type="entry name" value="P-loop containing nucleotide triphosphate hydrolases"/>
    <property type="match status" value="1"/>
</dbReference>
<dbReference type="EMBL" id="AP012338">
    <property type="protein sequence ID" value="BAM03847.1"/>
    <property type="molecule type" value="Genomic_DNA"/>
</dbReference>
<name>I0IF09_PHYMF</name>
<dbReference type="OrthoDB" id="260942at2"/>
<reference evidence="2 3" key="1">
    <citation type="submission" date="2012-02" db="EMBL/GenBank/DDBJ databases">
        <title>Complete genome sequence of Phycisphaera mikurensis NBRC 102666.</title>
        <authorList>
            <person name="Ankai A."/>
            <person name="Hosoyama A."/>
            <person name="Terui Y."/>
            <person name="Sekine M."/>
            <person name="Fukai R."/>
            <person name="Kato Y."/>
            <person name="Nakamura S."/>
            <person name="Yamada-Narita S."/>
            <person name="Kawakoshi A."/>
            <person name="Fukunaga Y."/>
            <person name="Yamazaki S."/>
            <person name="Fujita N."/>
        </authorList>
    </citation>
    <scope>NUCLEOTIDE SEQUENCE [LARGE SCALE GENOMIC DNA]</scope>
    <source>
        <strain evidence="3">NBRC 102666 / KCTC 22515 / FYK2301M01</strain>
    </source>
</reference>
<dbReference type="KEGG" id="phm:PSMK_16880"/>
<dbReference type="Pfam" id="PF13304">
    <property type="entry name" value="AAA_21"/>
    <property type="match status" value="1"/>
</dbReference>
<dbReference type="RefSeq" id="WP_014437065.1">
    <property type="nucleotide sequence ID" value="NC_017080.1"/>
</dbReference>
<dbReference type="HOGENOM" id="CLU_343170_0_0_0"/>
<dbReference type="InterPro" id="IPR003959">
    <property type="entry name" value="ATPase_AAA_core"/>
</dbReference>
<sequence length="825" mass="91625">MPEHNEAEIDGRAGDSPILLKAIYVRFYKSFNFDYLKKSQTSARPRAWEMFRDEWFPHVRISLEKEITTIVGANESGKSQLLRAIEIALSGDGIKHEDFCRYSPFFSAKTGMMAKPEFGVEMHNANELEAQYFGKKQEASSTRSGRIYFFTGQGAGLDLYRAGEDGFEEVKLDAKKAASFRKLLPRTIRLREQAELPDTLSVRFLVDGEAEQVPSRLTRESRRLIEAEGEGAKLALAAYDASKKTSPAAAIPAAVKNLVDAIQYEERSKEADMRLARDLLLKAAGIDAKAFGEVMRSVEGNKEGYADGVMSTINRELDECLDFPNVWAQDKDFRIELSLRETDLAFVIRDRTGTTYSFDERSSGLKHFLAYYAQYLTHVNPDGRPEVLLMDEPDAYLSASAQQDLLKILDDFSNGGLGRPKMQVLMVTHSPYLIDKNKAHAIRVVDKGAMAEGTRVVSNASRNHYEPLRSSIGAFTAETAFIGNCNLFVEGISDQVYIAGVNRVLASMMKDSLRQLNLNSMTIVPAGSASHIEYLLHLARGRDIEKPAALVLLDSDPEGKQVARALKRGGKGRAKIAEEFVMTIADVLNSQDHDEMESSSKTTASFTDIESLIDPLIAFCAAWSYFANFIDVARDNLLSSVPAAEDGDSRTLSFQEVYRAVARSGGEPERDLDKLGMAKEVVAVLECAEQPNGLDLDSDAFRSARSATLERFSKLITAIEWKRRVAVRLLNEERLDRRIKRECNSVAGRLKDPVSAGLLIQTLEAIEALLDDTAEADRYRAAILETRSTFKLNERSSDDALELTDVRASLTTLADAVHTSNDGME</sequence>
<dbReference type="STRING" id="1142394.PSMK_16880"/>
<dbReference type="GO" id="GO:0016887">
    <property type="term" value="F:ATP hydrolysis activity"/>
    <property type="evidence" value="ECO:0007669"/>
    <property type="project" value="InterPro"/>
</dbReference>
<evidence type="ECO:0000313" key="2">
    <source>
        <dbReference type="EMBL" id="BAM03847.1"/>
    </source>
</evidence>
<evidence type="ECO:0000259" key="1">
    <source>
        <dbReference type="Pfam" id="PF13304"/>
    </source>
</evidence>
<organism evidence="2 3">
    <name type="scientific">Phycisphaera mikurensis (strain NBRC 102666 / KCTC 22515 / FYK2301M01)</name>
    <dbReference type="NCBI Taxonomy" id="1142394"/>
    <lineage>
        <taxon>Bacteria</taxon>
        <taxon>Pseudomonadati</taxon>
        <taxon>Planctomycetota</taxon>
        <taxon>Phycisphaerae</taxon>
        <taxon>Phycisphaerales</taxon>
        <taxon>Phycisphaeraceae</taxon>
        <taxon>Phycisphaera</taxon>
    </lineage>
</organism>
<dbReference type="PANTHER" id="PTHR43581">
    <property type="entry name" value="ATP/GTP PHOSPHATASE"/>
    <property type="match status" value="1"/>
</dbReference>
<dbReference type="PANTHER" id="PTHR43581:SF4">
    <property type="entry name" value="ATP_GTP PHOSPHATASE"/>
    <property type="match status" value="1"/>
</dbReference>
<keyword evidence="3" id="KW-1185">Reference proteome</keyword>
<dbReference type="CDD" id="cd00267">
    <property type="entry name" value="ABC_ATPase"/>
    <property type="match status" value="1"/>
</dbReference>
<evidence type="ECO:0000313" key="3">
    <source>
        <dbReference type="Proteomes" id="UP000007881"/>
    </source>
</evidence>
<protein>
    <recommendedName>
        <fullName evidence="1">ATPase AAA-type core domain-containing protein</fullName>
    </recommendedName>
</protein>
<proteinExistence type="predicted"/>
<accession>I0IF09</accession>
<dbReference type="AlphaFoldDB" id="I0IF09"/>
<dbReference type="eggNOG" id="COG3593">
    <property type="taxonomic scope" value="Bacteria"/>
</dbReference>
<feature type="domain" description="ATPase AAA-type core" evidence="1">
    <location>
        <begin position="213"/>
        <end position="435"/>
    </location>
</feature>